<evidence type="ECO:0000313" key="2">
    <source>
        <dbReference type="Proteomes" id="UP000887577"/>
    </source>
</evidence>
<feature type="compositionally biased region" description="Basic residues" evidence="1">
    <location>
        <begin position="51"/>
        <end position="61"/>
    </location>
</feature>
<protein>
    <submittedName>
        <fullName evidence="3">Uncharacterized protein</fullName>
    </submittedName>
</protein>
<feature type="compositionally biased region" description="Low complexity" evidence="1">
    <location>
        <begin position="139"/>
        <end position="148"/>
    </location>
</feature>
<accession>A0A914YB73</accession>
<organism evidence="2 3">
    <name type="scientific">Panagrolaimus superbus</name>
    <dbReference type="NCBI Taxonomy" id="310955"/>
    <lineage>
        <taxon>Eukaryota</taxon>
        <taxon>Metazoa</taxon>
        <taxon>Ecdysozoa</taxon>
        <taxon>Nematoda</taxon>
        <taxon>Chromadorea</taxon>
        <taxon>Rhabditida</taxon>
        <taxon>Tylenchina</taxon>
        <taxon>Panagrolaimomorpha</taxon>
        <taxon>Panagrolaimoidea</taxon>
        <taxon>Panagrolaimidae</taxon>
        <taxon>Panagrolaimus</taxon>
    </lineage>
</organism>
<dbReference type="Proteomes" id="UP000887577">
    <property type="component" value="Unplaced"/>
</dbReference>
<keyword evidence="2" id="KW-1185">Reference proteome</keyword>
<name>A0A914YB73_9BILA</name>
<dbReference type="AlphaFoldDB" id="A0A914YB73"/>
<feature type="compositionally biased region" description="Polar residues" evidence="1">
    <location>
        <begin position="155"/>
        <end position="166"/>
    </location>
</feature>
<proteinExistence type="predicted"/>
<feature type="compositionally biased region" description="Polar residues" evidence="1">
    <location>
        <begin position="62"/>
        <end position="77"/>
    </location>
</feature>
<evidence type="ECO:0000313" key="3">
    <source>
        <dbReference type="WBParaSite" id="PSU_v2.g14734.t1"/>
    </source>
</evidence>
<feature type="region of interest" description="Disordered" evidence="1">
    <location>
        <begin position="1"/>
        <end position="99"/>
    </location>
</feature>
<feature type="region of interest" description="Disordered" evidence="1">
    <location>
        <begin position="113"/>
        <end position="177"/>
    </location>
</feature>
<dbReference type="WBParaSite" id="PSU_v2.g14734.t1">
    <property type="protein sequence ID" value="PSU_v2.g14734.t1"/>
    <property type="gene ID" value="PSU_v2.g14734"/>
</dbReference>
<sequence length="213" mass="24482">MPRHSPPHEVGNSKNYDSKAPRKSYRQYNHGYRPLNTSKFFIPYGATSSSPHHRQNLRHQRSSNFSTRQLNDNNFRRSNLYIPPYNPKPKQQQQQRQKHFNGNCNNSVIREKASDEKRSSNQSHHQHRTSSRLEENQAPGPLLGPQQPHFASAAAPSSTAKNSTIAKIQKSPRKNSTKKFIREYSKIDKKVCVGVLVKTLYSAPQRSNYVSDM</sequence>
<reference evidence="3" key="1">
    <citation type="submission" date="2022-11" db="UniProtKB">
        <authorList>
            <consortium name="WormBaseParasite"/>
        </authorList>
    </citation>
    <scope>IDENTIFICATION</scope>
</reference>
<evidence type="ECO:0000256" key="1">
    <source>
        <dbReference type="SAM" id="MobiDB-lite"/>
    </source>
</evidence>